<dbReference type="Pfam" id="PF04055">
    <property type="entry name" value="Radical_SAM"/>
    <property type="match status" value="1"/>
</dbReference>
<dbReference type="PANTHER" id="PTHR42836">
    <property type="entry name" value="7-CARBOXY-7-DEAZAGUANINE SYNTHASE"/>
    <property type="match status" value="1"/>
</dbReference>
<dbReference type="SUPFAM" id="SSF102114">
    <property type="entry name" value="Radical SAM enzymes"/>
    <property type="match status" value="1"/>
</dbReference>
<evidence type="ECO:0000256" key="5">
    <source>
        <dbReference type="ARBA" id="ARBA00023014"/>
    </source>
</evidence>
<evidence type="ECO:0000259" key="6">
    <source>
        <dbReference type="PROSITE" id="PS51918"/>
    </source>
</evidence>
<dbReference type="AlphaFoldDB" id="X1CT76"/>
<dbReference type="GO" id="GO:0046872">
    <property type="term" value="F:metal ion binding"/>
    <property type="evidence" value="ECO:0007669"/>
    <property type="project" value="UniProtKB-KW"/>
</dbReference>
<reference evidence="7" key="1">
    <citation type="journal article" date="2014" name="Front. Microbiol.">
        <title>High frequency of phylogenetically diverse reductive dehalogenase-homologous genes in deep subseafloor sedimentary metagenomes.</title>
        <authorList>
            <person name="Kawai M."/>
            <person name="Futagami T."/>
            <person name="Toyoda A."/>
            <person name="Takaki Y."/>
            <person name="Nishi S."/>
            <person name="Hori S."/>
            <person name="Arai W."/>
            <person name="Tsubouchi T."/>
            <person name="Morono Y."/>
            <person name="Uchiyama I."/>
            <person name="Ito T."/>
            <person name="Fujiyama A."/>
            <person name="Inagaki F."/>
            <person name="Takami H."/>
        </authorList>
    </citation>
    <scope>NUCLEOTIDE SEQUENCE</scope>
    <source>
        <strain evidence="7">Expedition CK06-06</strain>
    </source>
</reference>
<dbReference type="Gene3D" id="3.20.20.70">
    <property type="entry name" value="Aldolase class I"/>
    <property type="match status" value="1"/>
</dbReference>
<dbReference type="GO" id="GO:0051539">
    <property type="term" value="F:4 iron, 4 sulfur cluster binding"/>
    <property type="evidence" value="ECO:0007669"/>
    <property type="project" value="UniProtKB-KW"/>
</dbReference>
<evidence type="ECO:0000256" key="4">
    <source>
        <dbReference type="ARBA" id="ARBA00023004"/>
    </source>
</evidence>
<proteinExistence type="predicted"/>
<evidence type="ECO:0000313" key="7">
    <source>
        <dbReference type="EMBL" id="GAG87431.1"/>
    </source>
</evidence>
<dbReference type="PROSITE" id="PS51918">
    <property type="entry name" value="RADICAL_SAM"/>
    <property type="match status" value="1"/>
</dbReference>
<dbReference type="InterPro" id="IPR013785">
    <property type="entry name" value="Aldolase_TIM"/>
</dbReference>
<name>X1CT76_9ZZZZ</name>
<evidence type="ECO:0000256" key="1">
    <source>
        <dbReference type="ARBA" id="ARBA00022485"/>
    </source>
</evidence>
<protein>
    <recommendedName>
        <fullName evidence="6">Radical SAM core domain-containing protein</fullName>
    </recommendedName>
</protein>
<keyword evidence="5" id="KW-0411">Iron-sulfur</keyword>
<feature type="non-terminal residue" evidence="7">
    <location>
        <position position="113"/>
    </location>
</feature>
<dbReference type="InterPro" id="IPR007197">
    <property type="entry name" value="rSAM"/>
</dbReference>
<feature type="domain" description="Radical SAM core" evidence="6">
    <location>
        <begin position="16"/>
        <end position="113"/>
    </location>
</feature>
<keyword evidence="4" id="KW-0408">Iron</keyword>
<sequence>MQVSEIFYSLQGEGFLAGVPSVFVRLAGCPLRCKWCDTKYAWDETAGMHYSIEKIVQTVQQTQSKFVVITGGEPMINIDLPQLAKSLKARGKHITIETAGIAFIPDLACDLMS</sequence>
<dbReference type="PANTHER" id="PTHR42836:SF1">
    <property type="entry name" value="7-CARBOXY-7-DEAZAGUANINE SYNTHASE"/>
    <property type="match status" value="1"/>
</dbReference>
<keyword evidence="2" id="KW-0949">S-adenosyl-L-methionine</keyword>
<accession>X1CT76</accession>
<evidence type="ECO:0000256" key="3">
    <source>
        <dbReference type="ARBA" id="ARBA00022723"/>
    </source>
</evidence>
<gene>
    <name evidence="7" type="ORF">S01H4_24674</name>
</gene>
<dbReference type="GO" id="GO:0003824">
    <property type="term" value="F:catalytic activity"/>
    <property type="evidence" value="ECO:0007669"/>
    <property type="project" value="InterPro"/>
</dbReference>
<evidence type="ECO:0000256" key="2">
    <source>
        <dbReference type="ARBA" id="ARBA00022691"/>
    </source>
</evidence>
<dbReference type="CDD" id="cd01335">
    <property type="entry name" value="Radical_SAM"/>
    <property type="match status" value="1"/>
</dbReference>
<dbReference type="SFLD" id="SFLDS00029">
    <property type="entry name" value="Radical_SAM"/>
    <property type="match status" value="1"/>
</dbReference>
<keyword evidence="1" id="KW-0004">4Fe-4S</keyword>
<comment type="caution">
    <text evidence="7">The sequence shown here is derived from an EMBL/GenBank/DDBJ whole genome shotgun (WGS) entry which is preliminary data.</text>
</comment>
<keyword evidence="3" id="KW-0479">Metal-binding</keyword>
<dbReference type="InterPro" id="IPR058240">
    <property type="entry name" value="rSAM_sf"/>
</dbReference>
<organism evidence="7">
    <name type="scientific">marine sediment metagenome</name>
    <dbReference type="NCBI Taxonomy" id="412755"/>
    <lineage>
        <taxon>unclassified sequences</taxon>
        <taxon>metagenomes</taxon>
        <taxon>ecological metagenomes</taxon>
    </lineage>
</organism>
<dbReference type="EMBL" id="BART01011624">
    <property type="protein sequence ID" value="GAG87431.1"/>
    <property type="molecule type" value="Genomic_DNA"/>
</dbReference>